<accession>A0A9D2Q322</accession>
<comment type="caution">
    <text evidence="2">The sequence shown here is derived from an EMBL/GenBank/DDBJ whole genome shotgun (WGS) entry which is preliminary data.</text>
</comment>
<evidence type="ECO:0000256" key="1">
    <source>
        <dbReference type="SAM" id="MobiDB-lite"/>
    </source>
</evidence>
<dbReference type="AlphaFoldDB" id="A0A9D2Q322"/>
<reference evidence="2" key="1">
    <citation type="journal article" date="2021" name="PeerJ">
        <title>Extensive microbial diversity within the chicken gut microbiome revealed by metagenomics and culture.</title>
        <authorList>
            <person name="Gilroy R."/>
            <person name="Ravi A."/>
            <person name="Getino M."/>
            <person name="Pursley I."/>
            <person name="Horton D.L."/>
            <person name="Alikhan N.F."/>
            <person name="Baker D."/>
            <person name="Gharbi K."/>
            <person name="Hall N."/>
            <person name="Watson M."/>
            <person name="Adriaenssens E.M."/>
            <person name="Foster-Nyarko E."/>
            <person name="Jarju S."/>
            <person name="Secka A."/>
            <person name="Antonio M."/>
            <person name="Oren A."/>
            <person name="Chaudhuri R.R."/>
            <person name="La Ragione R."/>
            <person name="Hildebrand F."/>
            <person name="Pallen M.J."/>
        </authorList>
    </citation>
    <scope>NUCLEOTIDE SEQUENCE</scope>
    <source>
        <strain evidence="2">5933</strain>
    </source>
</reference>
<name>A0A9D2Q322_9FIRM</name>
<evidence type="ECO:0000313" key="3">
    <source>
        <dbReference type="Proteomes" id="UP000823918"/>
    </source>
</evidence>
<dbReference type="EMBL" id="DWWA01000020">
    <property type="protein sequence ID" value="HJC71977.1"/>
    <property type="molecule type" value="Genomic_DNA"/>
</dbReference>
<proteinExistence type="predicted"/>
<gene>
    <name evidence="2" type="ORF">H9698_04180</name>
</gene>
<evidence type="ECO:0000313" key="2">
    <source>
        <dbReference type="EMBL" id="HJC71977.1"/>
    </source>
</evidence>
<organism evidence="2 3">
    <name type="scientific">Candidatus Ruthenibacterium merdavium</name>
    <dbReference type="NCBI Taxonomy" id="2838752"/>
    <lineage>
        <taxon>Bacteria</taxon>
        <taxon>Bacillati</taxon>
        <taxon>Bacillota</taxon>
        <taxon>Clostridia</taxon>
        <taxon>Eubacteriales</taxon>
        <taxon>Oscillospiraceae</taxon>
        <taxon>Ruthenibacterium</taxon>
    </lineage>
</organism>
<sequence>MNNPGGLSFRSKGVCCKIENAIFKERQLLVCRCAEKITAAGCFETVFLCKYRGMSAYITWSGIRFKKVDLKAHEYKKLEFNKVGVWPTEKRRGSEQTKQEKRRESHEGKTSGGNHCGAFALRLYGARTTADGGGNFKTP</sequence>
<feature type="compositionally biased region" description="Basic and acidic residues" evidence="1">
    <location>
        <begin position="89"/>
        <end position="109"/>
    </location>
</feature>
<reference evidence="2" key="2">
    <citation type="submission" date="2021-04" db="EMBL/GenBank/DDBJ databases">
        <authorList>
            <person name="Gilroy R."/>
        </authorList>
    </citation>
    <scope>NUCLEOTIDE SEQUENCE</scope>
    <source>
        <strain evidence="2">5933</strain>
    </source>
</reference>
<protein>
    <submittedName>
        <fullName evidence="2">Uncharacterized protein</fullName>
    </submittedName>
</protein>
<feature type="region of interest" description="Disordered" evidence="1">
    <location>
        <begin position="89"/>
        <end position="116"/>
    </location>
</feature>
<dbReference type="Proteomes" id="UP000823918">
    <property type="component" value="Unassembled WGS sequence"/>
</dbReference>